<dbReference type="InterPro" id="IPR050131">
    <property type="entry name" value="Peptidase_S8_subtilisin-like"/>
</dbReference>
<evidence type="ECO:0000256" key="5">
    <source>
        <dbReference type="PROSITE-ProRule" id="PRU01240"/>
    </source>
</evidence>
<dbReference type="InterPro" id="IPR022398">
    <property type="entry name" value="Peptidase_S8_His-AS"/>
</dbReference>
<evidence type="ECO:0000256" key="4">
    <source>
        <dbReference type="ARBA" id="ARBA00022825"/>
    </source>
</evidence>
<dbReference type="PROSITE" id="PS51892">
    <property type="entry name" value="SUBTILASE"/>
    <property type="match status" value="1"/>
</dbReference>
<sequence length="541" mass="60001">MSKNRRLFSRPLTNTNKIKVIILTVLLLYTRNNDAGIEISKIATTKMIRLTKLILIAVGTLTCFNVFGQQIPNWQNKDLQKDILFGISTEKAYSLLQGKKATKITVAVIDAGIDTIHEDLKSILWINPKKEAFDNGTYGWSYLGSPKGNVHYDNLEVTRQVRQFEQRDTSKLPASDLLAYHAEKQVLQRQLSEAQRMVDGMGNFRRILESVVQKIGKPEPKLADFQTYQPLGPGETQVCQTLIKVLTEKDDYKSFKEEQLDSPMEHFKVQSDYQLNTGYDPRIIIGDDYFNSKQHKYGSSDVMGPDATHGTHVAGIIAAVRNNGIGLDGIADNVQILTVRAVPDGDERDKDVANAIRYATDHGAKVINMSFGKDYSQDKKAVDEAIQYALKKDVLLIQAAGNSNKNIDSAANFPNRKYINGKIAGAYIVVGASGLKDDDHLKAGFSNYGKTSVDVFAPGVQIYSTIPGSKYAYFDGTSMACPVVSGLAALIREYYPKLTALEVKEIILKSVVKRSALTNYCITGGVVNIYNALQLAEKYQK</sequence>
<dbReference type="STRING" id="714943.Mucpa_2044"/>
<dbReference type="InterPro" id="IPR015500">
    <property type="entry name" value="Peptidase_S8_subtilisin-rel"/>
</dbReference>
<dbReference type="Gene3D" id="3.40.50.200">
    <property type="entry name" value="Peptidase S8/S53 domain"/>
    <property type="match status" value="2"/>
</dbReference>
<dbReference type="InterPro" id="IPR000209">
    <property type="entry name" value="Peptidase_S8/S53_dom"/>
</dbReference>
<dbReference type="GO" id="GO:0006508">
    <property type="term" value="P:proteolysis"/>
    <property type="evidence" value="ECO:0007669"/>
    <property type="project" value="UniProtKB-KW"/>
</dbReference>
<evidence type="ECO:0000313" key="9">
    <source>
        <dbReference type="Proteomes" id="UP000002774"/>
    </source>
</evidence>
<feature type="active site" description="Charge relay system" evidence="5">
    <location>
        <position position="110"/>
    </location>
</feature>
<dbReference type="PROSITE" id="PS00136">
    <property type="entry name" value="SUBTILASE_ASP"/>
    <property type="match status" value="1"/>
</dbReference>
<feature type="active site" description="Charge relay system" evidence="5">
    <location>
        <position position="478"/>
    </location>
</feature>
<gene>
    <name evidence="8" type="ORF">Mucpa_2044</name>
</gene>
<feature type="domain" description="Peptidase S8/S53" evidence="7">
    <location>
        <begin position="103"/>
        <end position="512"/>
    </location>
</feature>
<dbReference type="EMBL" id="CM001403">
    <property type="protein sequence ID" value="EHQ26184.1"/>
    <property type="molecule type" value="Genomic_DNA"/>
</dbReference>
<dbReference type="Proteomes" id="UP000002774">
    <property type="component" value="Chromosome"/>
</dbReference>
<evidence type="ECO:0000256" key="2">
    <source>
        <dbReference type="ARBA" id="ARBA00022670"/>
    </source>
</evidence>
<feature type="active site" description="Charge relay system" evidence="5">
    <location>
        <position position="309"/>
    </location>
</feature>
<reference evidence="8" key="1">
    <citation type="submission" date="2011-09" db="EMBL/GenBank/DDBJ databases">
        <title>The permanent draft genome of Mucilaginibacter paludis DSM 18603.</title>
        <authorList>
            <consortium name="US DOE Joint Genome Institute (JGI-PGF)"/>
            <person name="Lucas S."/>
            <person name="Han J."/>
            <person name="Lapidus A."/>
            <person name="Bruce D."/>
            <person name="Goodwin L."/>
            <person name="Pitluck S."/>
            <person name="Peters L."/>
            <person name="Kyrpides N."/>
            <person name="Mavromatis K."/>
            <person name="Ivanova N."/>
            <person name="Mikhailova N."/>
            <person name="Held B."/>
            <person name="Detter J.C."/>
            <person name="Tapia R."/>
            <person name="Han C."/>
            <person name="Land M."/>
            <person name="Hauser L."/>
            <person name="Markowitz V."/>
            <person name="Cheng J.-F."/>
            <person name="Hugenholtz P."/>
            <person name="Woyke T."/>
            <person name="Wu D."/>
            <person name="Tindall B."/>
            <person name="Brambilla E."/>
            <person name="Klenk H.-P."/>
            <person name="Eisen J.A."/>
        </authorList>
    </citation>
    <scope>NUCLEOTIDE SEQUENCE [LARGE SCALE GENOMIC DNA]</scope>
    <source>
        <strain evidence="8">DSM 18603</strain>
    </source>
</reference>
<keyword evidence="3 5" id="KW-0378">Hydrolase</keyword>
<keyword evidence="2 5" id="KW-0645">Protease</keyword>
<accession>H1YEC1</accession>
<organism evidence="8 9">
    <name type="scientific">Mucilaginibacter paludis DSM 18603</name>
    <dbReference type="NCBI Taxonomy" id="714943"/>
    <lineage>
        <taxon>Bacteria</taxon>
        <taxon>Pseudomonadati</taxon>
        <taxon>Bacteroidota</taxon>
        <taxon>Sphingobacteriia</taxon>
        <taxon>Sphingobacteriales</taxon>
        <taxon>Sphingobacteriaceae</taxon>
        <taxon>Mucilaginibacter</taxon>
    </lineage>
</organism>
<dbReference type="InterPro" id="IPR023827">
    <property type="entry name" value="Peptidase_S8_Asp-AS"/>
</dbReference>
<dbReference type="PANTHER" id="PTHR43806:SF11">
    <property type="entry name" value="CEREVISIN-RELATED"/>
    <property type="match status" value="1"/>
</dbReference>
<protein>
    <submittedName>
        <fullName evidence="8">Peptidase S8 and S53 subtilisin kexin sedolisin</fullName>
    </submittedName>
</protein>
<dbReference type="SUPFAM" id="SSF52743">
    <property type="entry name" value="Subtilisin-like"/>
    <property type="match status" value="1"/>
</dbReference>
<keyword evidence="9" id="KW-1185">Reference proteome</keyword>
<dbReference type="InterPro" id="IPR036852">
    <property type="entry name" value="Peptidase_S8/S53_dom_sf"/>
</dbReference>
<evidence type="ECO:0000313" key="8">
    <source>
        <dbReference type="EMBL" id="EHQ26184.1"/>
    </source>
</evidence>
<proteinExistence type="inferred from homology"/>
<dbReference type="HOGENOM" id="CLU_022359_0_0_10"/>
<dbReference type="eggNOG" id="COG1404">
    <property type="taxonomic scope" value="Bacteria"/>
</dbReference>
<dbReference type="Pfam" id="PF00082">
    <property type="entry name" value="Peptidase_S8"/>
    <property type="match status" value="1"/>
</dbReference>
<evidence type="ECO:0000256" key="6">
    <source>
        <dbReference type="RuleBase" id="RU003355"/>
    </source>
</evidence>
<dbReference type="PRINTS" id="PR00723">
    <property type="entry name" value="SUBTILISIN"/>
</dbReference>
<comment type="similarity">
    <text evidence="1 5 6">Belongs to the peptidase S8 family.</text>
</comment>
<name>H1YEC1_9SPHI</name>
<evidence type="ECO:0000256" key="1">
    <source>
        <dbReference type="ARBA" id="ARBA00011073"/>
    </source>
</evidence>
<dbReference type="GO" id="GO:0004252">
    <property type="term" value="F:serine-type endopeptidase activity"/>
    <property type="evidence" value="ECO:0007669"/>
    <property type="project" value="UniProtKB-UniRule"/>
</dbReference>
<dbReference type="PROSITE" id="PS00138">
    <property type="entry name" value="SUBTILASE_SER"/>
    <property type="match status" value="1"/>
</dbReference>
<evidence type="ECO:0000256" key="3">
    <source>
        <dbReference type="ARBA" id="ARBA00022801"/>
    </source>
</evidence>
<evidence type="ECO:0000259" key="7">
    <source>
        <dbReference type="Pfam" id="PF00082"/>
    </source>
</evidence>
<dbReference type="InterPro" id="IPR023828">
    <property type="entry name" value="Peptidase_S8_Ser-AS"/>
</dbReference>
<dbReference type="AlphaFoldDB" id="H1YEC1"/>
<keyword evidence="4 5" id="KW-0720">Serine protease</keyword>
<dbReference type="PROSITE" id="PS00137">
    <property type="entry name" value="SUBTILASE_HIS"/>
    <property type="match status" value="1"/>
</dbReference>
<dbReference type="PANTHER" id="PTHR43806">
    <property type="entry name" value="PEPTIDASE S8"/>
    <property type="match status" value="1"/>
</dbReference>